<evidence type="ECO:0008006" key="4">
    <source>
        <dbReference type="Google" id="ProtNLM"/>
    </source>
</evidence>
<accession>A0ABP7VG03</accession>
<keyword evidence="1" id="KW-1133">Transmembrane helix</keyword>
<dbReference type="InterPro" id="IPR010862">
    <property type="entry name" value="DUF1493"/>
</dbReference>
<keyword evidence="1" id="KW-0812">Transmembrane</keyword>
<dbReference type="Pfam" id="PF07377">
    <property type="entry name" value="DUF1493"/>
    <property type="match status" value="1"/>
</dbReference>
<evidence type="ECO:0000313" key="3">
    <source>
        <dbReference type="Proteomes" id="UP001500367"/>
    </source>
</evidence>
<evidence type="ECO:0000313" key="2">
    <source>
        <dbReference type="EMBL" id="GAA4066370.1"/>
    </source>
</evidence>
<dbReference type="EMBL" id="BAABCT010000002">
    <property type="protein sequence ID" value="GAA4066370.1"/>
    <property type="molecule type" value="Genomic_DNA"/>
</dbReference>
<comment type="caution">
    <text evidence="2">The sequence shown here is derived from an EMBL/GenBank/DDBJ whole genome shotgun (WGS) entry which is preliminary data.</text>
</comment>
<reference evidence="3" key="1">
    <citation type="journal article" date="2019" name="Int. J. Syst. Evol. Microbiol.">
        <title>The Global Catalogue of Microorganisms (GCM) 10K type strain sequencing project: providing services to taxonomists for standard genome sequencing and annotation.</title>
        <authorList>
            <consortium name="The Broad Institute Genomics Platform"/>
            <consortium name="The Broad Institute Genome Sequencing Center for Infectious Disease"/>
            <person name="Wu L."/>
            <person name="Ma J."/>
        </authorList>
    </citation>
    <scope>NUCLEOTIDE SEQUENCE [LARGE SCALE GENOMIC DNA]</scope>
    <source>
        <strain evidence="3">JCM 17069</strain>
    </source>
</reference>
<dbReference type="Proteomes" id="UP001500367">
    <property type="component" value="Unassembled WGS sequence"/>
</dbReference>
<proteinExistence type="predicted"/>
<evidence type="ECO:0000256" key="1">
    <source>
        <dbReference type="SAM" id="Phobius"/>
    </source>
</evidence>
<keyword evidence="3" id="KW-1185">Reference proteome</keyword>
<feature type="transmembrane region" description="Helical" evidence="1">
    <location>
        <begin position="119"/>
        <end position="135"/>
    </location>
</feature>
<keyword evidence="1" id="KW-0472">Membrane</keyword>
<name>A0ABP7VG03_9FLAO</name>
<sequence>MILEEEIINFIEKEFWKSNLNSDSDVFKEVRIDGDDCEELLVKYSEKYSVDMNNFLWYFHYQEEGSLSFSIGNLFFKNPRQRVKEIPITPKMLTEFANSKKWTIDYPEHKLPKHRYDIFINRVLIISIIIIIILVKI</sequence>
<organism evidence="2 3">
    <name type="scientific">Flavobacterium cheonanense</name>
    <dbReference type="NCBI Taxonomy" id="706183"/>
    <lineage>
        <taxon>Bacteria</taxon>
        <taxon>Pseudomonadati</taxon>
        <taxon>Bacteroidota</taxon>
        <taxon>Flavobacteriia</taxon>
        <taxon>Flavobacteriales</taxon>
        <taxon>Flavobacteriaceae</taxon>
        <taxon>Flavobacterium</taxon>
    </lineage>
</organism>
<gene>
    <name evidence="2" type="ORF">GCM10022389_08910</name>
</gene>
<protein>
    <recommendedName>
        <fullName evidence="4">DUF1493 family protein</fullName>
    </recommendedName>
</protein>
<dbReference type="RefSeq" id="WP_344815571.1">
    <property type="nucleotide sequence ID" value="NZ_BAABCT010000002.1"/>
</dbReference>